<organism evidence="5 6">
    <name type="scientific">Pseudomonas flexibilis</name>
    <dbReference type="NCBI Taxonomy" id="706570"/>
    <lineage>
        <taxon>Bacteria</taxon>
        <taxon>Pseudomonadati</taxon>
        <taxon>Pseudomonadota</taxon>
        <taxon>Gammaproteobacteria</taxon>
        <taxon>Pseudomonadales</taxon>
        <taxon>Pseudomonadaceae</taxon>
        <taxon>Pseudomonas</taxon>
    </lineage>
</organism>
<evidence type="ECO:0000313" key="6">
    <source>
        <dbReference type="Proteomes" id="UP000030980"/>
    </source>
</evidence>
<keyword evidence="4" id="KW-0732">Signal</keyword>
<dbReference type="AlphaFoldDB" id="A0A0B3BJT8"/>
<dbReference type="RefSeq" id="WP_037009234.1">
    <property type="nucleotide sequence ID" value="NZ_FMUP01000002.1"/>
</dbReference>
<feature type="signal peptide" evidence="4">
    <location>
        <begin position="1"/>
        <end position="19"/>
    </location>
</feature>
<evidence type="ECO:0000256" key="3">
    <source>
        <dbReference type="ARBA" id="ARBA00022801"/>
    </source>
</evidence>
<protein>
    <recommendedName>
        <fullName evidence="7">Endonuclease I</fullName>
    </recommendedName>
</protein>
<gene>
    <name evidence="5" type="ORF">PT85_10915</name>
</gene>
<feature type="chain" id="PRO_5002084142" description="Endonuclease I" evidence="4">
    <location>
        <begin position="20"/>
        <end position="214"/>
    </location>
</feature>
<dbReference type="GO" id="GO:0016787">
    <property type="term" value="F:hydrolase activity"/>
    <property type="evidence" value="ECO:0007669"/>
    <property type="project" value="UniProtKB-KW"/>
</dbReference>
<dbReference type="Proteomes" id="UP000030980">
    <property type="component" value="Unassembled WGS sequence"/>
</dbReference>
<accession>A0A0B3BJT8</accession>
<dbReference type="PANTHER" id="PTHR33607:SF2">
    <property type="entry name" value="ENDONUCLEASE-1"/>
    <property type="match status" value="1"/>
</dbReference>
<evidence type="ECO:0008006" key="7">
    <source>
        <dbReference type="Google" id="ProtNLM"/>
    </source>
</evidence>
<keyword evidence="3" id="KW-0378">Hydrolase</keyword>
<dbReference type="PANTHER" id="PTHR33607">
    <property type="entry name" value="ENDONUCLEASE-1"/>
    <property type="match status" value="1"/>
</dbReference>
<proteinExistence type="inferred from homology"/>
<evidence type="ECO:0000313" key="5">
    <source>
        <dbReference type="EMBL" id="KHO64693.1"/>
    </source>
</evidence>
<dbReference type="InterPro" id="IPR044925">
    <property type="entry name" value="His-Me_finger_sf"/>
</dbReference>
<dbReference type="EMBL" id="JTAK01000004">
    <property type="protein sequence ID" value="KHO64693.1"/>
    <property type="molecule type" value="Genomic_DNA"/>
</dbReference>
<dbReference type="Pfam" id="PF04231">
    <property type="entry name" value="Endonuclease_1"/>
    <property type="match status" value="1"/>
</dbReference>
<evidence type="ECO:0000256" key="4">
    <source>
        <dbReference type="SAM" id="SignalP"/>
    </source>
</evidence>
<dbReference type="OrthoDB" id="9800417at2"/>
<comment type="similarity">
    <text evidence="1">Belongs to the EndA/NucM nuclease family.</text>
</comment>
<dbReference type="InterPro" id="IPR007346">
    <property type="entry name" value="Endonuclease-I"/>
</dbReference>
<comment type="caution">
    <text evidence="5">The sequence shown here is derived from an EMBL/GenBank/DDBJ whole genome shotgun (WGS) entry which is preliminary data.</text>
</comment>
<keyword evidence="6" id="KW-1185">Reference proteome</keyword>
<name>A0A0B3BJT8_9PSED</name>
<sequence length="214" mass="24020">MRNLVLSLLVIATGLPAYGQVAAIQTRYHGQDEAEQAFWAELYASGGETLFCGQTFARNEGLAISAIYGVREIRQALRCTTTNQCAVQTPRYLNMVADLHNLYPNEARLEEQRRNDRFGEVTSDGPPGECGLRTGFKLLEPPASAKGNVARALFHMHAEYDLPLPLALDVLQRWHREDPADQTERIRNDRIAMLQGTRNRFIDDPAQAERLAKP</sequence>
<evidence type="ECO:0000256" key="1">
    <source>
        <dbReference type="ARBA" id="ARBA00006429"/>
    </source>
</evidence>
<dbReference type="GO" id="GO:0004518">
    <property type="term" value="F:nuclease activity"/>
    <property type="evidence" value="ECO:0007669"/>
    <property type="project" value="UniProtKB-KW"/>
</dbReference>
<evidence type="ECO:0000256" key="2">
    <source>
        <dbReference type="ARBA" id="ARBA00022722"/>
    </source>
</evidence>
<reference evidence="5 6" key="1">
    <citation type="submission" date="2014-11" db="EMBL/GenBank/DDBJ databases">
        <title>Genome sequence of Pseudomonas tuomuerensis JCM 14085.</title>
        <authorList>
            <person name="Shin S.-K."/>
            <person name="Yi H."/>
        </authorList>
    </citation>
    <scope>NUCLEOTIDE SEQUENCE [LARGE SCALE GENOMIC DNA]</scope>
    <source>
        <strain evidence="5 6">JCM 14085</strain>
    </source>
</reference>
<keyword evidence="2" id="KW-0540">Nuclease</keyword>
<dbReference type="SUPFAM" id="SSF54060">
    <property type="entry name" value="His-Me finger endonucleases"/>
    <property type="match status" value="1"/>
</dbReference>